<evidence type="ECO:0000313" key="3">
    <source>
        <dbReference type="Proteomes" id="UP000740926"/>
    </source>
</evidence>
<dbReference type="PROSITE" id="PS50878">
    <property type="entry name" value="RT_POL"/>
    <property type="match status" value="1"/>
</dbReference>
<sequence length="268" mass="30060">MADLLTAPFSFDDILQASTRSPHSSSPGSDGLPYEALSFLFRFEPLQSLVLDVYNQALESAIFPASWTITSTVLLPKKGNLNLLSRMRLSCSKIIHRVQKGFMPGRFIGDNGLLMQLVKTEAEQRQSTEVGLLLDQEMAYDRVNPEYLKQVLLKFGFPSTIVQIIDKLFFETQIQINVNGFFTSSLKQTRGLRQGDALSPLLFNIAFDPFLRSIESDNELQGFQFRQAANPADLHIVPPPPIKILAYADDVAVFLSKPSDFVPQSWKN</sequence>
<gene>
    <name evidence="2" type="ORF">G6F50_013028</name>
</gene>
<feature type="domain" description="Reverse transcriptase" evidence="1">
    <location>
        <begin position="56"/>
        <end position="268"/>
    </location>
</feature>
<dbReference type="EMBL" id="JAANIU010004689">
    <property type="protein sequence ID" value="KAG1553869.1"/>
    <property type="molecule type" value="Genomic_DNA"/>
</dbReference>
<proteinExistence type="predicted"/>
<keyword evidence="3" id="KW-1185">Reference proteome</keyword>
<evidence type="ECO:0000259" key="1">
    <source>
        <dbReference type="PROSITE" id="PS50878"/>
    </source>
</evidence>
<accession>A0A9P6YPW6</accession>
<dbReference type="AlphaFoldDB" id="A0A9P6YPW6"/>
<reference evidence="2 3" key="1">
    <citation type="journal article" date="2020" name="Microb. Genom.">
        <title>Genetic diversity of clinical and environmental Mucorales isolates obtained from an investigation of mucormycosis cases among solid organ transplant recipients.</title>
        <authorList>
            <person name="Nguyen M.H."/>
            <person name="Kaul D."/>
            <person name="Muto C."/>
            <person name="Cheng S.J."/>
            <person name="Richter R.A."/>
            <person name="Bruno V.M."/>
            <person name="Liu G."/>
            <person name="Beyhan S."/>
            <person name="Sundermann A.J."/>
            <person name="Mounaud S."/>
            <person name="Pasculle A.W."/>
            <person name="Nierman W.C."/>
            <person name="Driscoll E."/>
            <person name="Cumbie R."/>
            <person name="Clancy C.J."/>
            <person name="Dupont C.L."/>
        </authorList>
    </citation>
    <scope>NUCLEOTIDE SEQUENCE [LARGE SCALE GENOMIC DNA]</scope>
    <source>
        <strain evidence="2 3">GL24</strain>
    </source>
</reference>
<dbReference type="Proteomes" id="UP000740926">
    <property type="component" value="Unassembled WGS sequence"/>
</dbReference>
<dbReference type="InterPro" id="IPR043502">
    <property type="entry name" value="DNA/RNA_pol_sf"/>
</dbReference>
<name>A0A9P6YPW6_9FUNG</name>
<dbReference type="SUPFAM" id="SSF56672">
    <property type="entry name" value="DNA/RNA polymerases"/>
    <property type="match status" value="1"/>
</dbReference>
<dbReference type="PANTHER" id="PTHR19446">
    <property type="entry name" value="REVERSE TRANSCRIPTASES"/>
    <property type="match status" value="1"/>
</dbReference>
<evidence type="ECO:0000313" key="2">
    <source>
        <dbReference type="EMBL" id="KAG1553869.1"/>
    </source>
</evidence>
<dbReference type="InterPro" id="IPR000477">
    <property type="entry name" value="RT_dom"/>
</dbReference>
<organism evidence="2 3">
    <name type="scientific">Rhizopus delemar</name>
    <dbReference type="NCBI Taxonomy" id="936053"/>
    <lineage>
        <taxon>Eukaryota</taxon>
        <taxon>Fungi</taxon>
        <taxon>Fungi incertae sedis</taxon>
        <taxon>Mucoromycota</taxon>
        <taxon>Mucoromycotina</taxon>
        <taxon>Mucoromycetes</taxon>
        <taxon>Mucorales</taxon>
        <taxon>Mucorineae</taxon>
        <taxon>Rhizopodaceae</taxon>
        <taxon>Rhizopus</taxon>
    </lineage>
</organism>
<dbReference type="Pfam" id="PF00078">
    <property type="entry name" value="RVT_1"/>
    <property type="match status" value="1"/>
</dbReference>
<comment type="caution">
    <text evidence="2">The sequence shown here is derived from an EMBL/GenBank/DDBJ whole genome shotgun (WGS) entry which is preliminary data.</text>
</comment>
<protein>
    <recommendedName>
        <fullName evidence="1">Reverse transcriptase domain-containing protein</fullName>
    </recommendedName>
</protein>